<accession>A0AAV8WM82</accession>
<proteinExistence type="predicted"/>
<name>A0AAV8WM82_9CUCU</name>
<evidence type="ECO:0000313" key="3">
    <source>
        <dbReference type="Proteomes" id="UP001162156"/>
    </source>
</evidence>
<reference evidence="2" key="1">
    <citation type="journal article" date="2023" name="Insect Mol. Biol.">
        <title>Genome sequencing provides insights into the evolution of gene families encoding plant cell wall-degrading enzymes in longhorned beetles.</title>
        <authorList>
            <person name="Shin N.R."/>
            <person name="Okamura Y."/>
            <person name="Kirsch R."/>
            <person name="Pauchet Y."/>
        </authorList>
    </citation>
    <scope>NUCLEOTIDE SEQUENCE</scope>
    <source>
        <strain evidence="2">RBIC_L_NR</strain>
    </source>
</reference>
<evidence type="ECO:0000256" key="1">
    <source>
        <dbReference type="SAM" id="SignalP"/>
    </source>
</evidence>
<dbReference type="EMBL" id="JANEYF010005593">
    <property type="protein sequence ID" value="KAJ8927586.1"/>
    <property type="molecule type" value="Genomic_DNA"/>
</dbReference>
<sequence length="259" mass="29684">MKLVYAIFVPLVWLDLGVLVSGQSISEALNELLDKDKAAQNYATTNIAKQFSSVLDEIDKELYQTLIPMLNQKYNDIKDYVKDLETHLTASGYDSTDCIKLVDAYVKNISSIASITNVTAKAIEEKQTVYEHILYNVYLIGKNNIDMIHGEADSISNEYYVCIRTDHPEYCNRTLYRRAIAKQEEIPKLYNKETEIAKANLIQQGLIYKNRVQDYVNEVIMTAKPYLSLLEICAQRILSVRKKYIGNRIKSIFCIVNSK</sequence>
<dbReference type="Proteomes" id="UP001162156">
    <property type="component" value="Unassembled WGS sequence"/>
</dbReference>
<keyword evidence="1" id="KW-0732">Signal</keyword>
<protein>
    <submittedName>
        <fullName evidence="2">Uncharacterized protein</fullName>
    </submittedName>
</protein>
<organism evidence="2 3">
    <name type="scientific">Rhamnusium bicolor</name>
    <dbReference type="NCBI Taxonomy" id="1586634"/>
    <lineage>
        <taxon>Eukaryota</taxon>
        <taxon>Metazoa</taxon>
        <taxon>Ecdysozoa</taxon>
        <taxon>Arthropoda</taxon>
        <taxon>Hexapoda</taxon>
        <taxon>Insecta</taxon>
        <taxon>Pterygota</taxon>
        <taxon>Neoptera</taxon>
        <taxon>Endopterygota</taxon>
        <taxon>Coleoptera</taxon>
        <taxon>Polyphaga</taxon>
        <taxon>Cucujiformia</taxon>
        <taxon>Chrysomeloidea</taxon>
        <taxon>Cerambycidae</taxon>
        <taxon>Lepturinae</taxon>
        <taxon>Rhagiini</taxon>
        <taxon>Rhamnusium</taxon>
    </lineage>
</organism>
<feature type="signal peptide" evidence="1">
    <location>
        <begin position="1"/>
        <end position="22"/>
    </location>
</feature>
<keyword evidence="3" id="KW-1185">Reference proteome</keyword>
<feature type="chain" id="PRO_5043866191" evidence="1">
    <location>
        <begin position="23"/>
        <end position="259"/>
    </location>
</feature>
<evidence type="ECO:0000313" key="2">
    <source>
        <dbReference type="EMBL" id="KAJ8927586.1"/>
    </source>
</evidence>
<gene>
    <name evidence="2" type="ORF">NQ314_019931</name>
</gene>
<dbReference type="AlphaFoldDB" id="A0AAV8WM82"/>
<comment type="caution">
    <text evidence="2">The sequence shown here is derived from an EMBL/GenBank/DDBJ whole genome shotgun (WGS) entry which is preliminary data.</text>
</comment>